<dbReference type="InterPro" id="IPR052228">
    <property type="entry name" value="Sec_Metab_Biosynth_Oxidored"/>
</dbReference>
<organism evidence="2 3">
    <name type="scientific">Geranomyces variabilis</name>
    <dbReference type="NCBI Taxonomy" id="109894"/>
    <lineage>
        <taxon>Eukaryota</taxon>
        <taxon>Fungi</taxon>
        <taxon>Fungi incertae sedis</taxon>
        <taxon>Chytridiomycota</taxon>
        <taxon>Chytridiomycota incertae sedis</taxon>
        <taxon>Chytridiomycetes</taxon>
        <taxon>Spizellomycetales</taxon>
        <taxon>Powellomycetaceae</taxon>
        <taxon>Geranomyces</taxon>
    </lineage>
</organism>
<dbReference type="InterPro" id="IPR002347">
    <property type="entry name" value="SDR_fam"/>
</dbReference>
<dbReference type="PANTHER" id="PTHR47534">
    <property type="entry name" value="YALI0E05731P"/>
    <property type="match status" value="1"/>
</dbReference>
<keyword evidence="3" id="KW-1185">Reference proteome</keyword>
<dbReference type="SUPFAM" id="SSF51735">
    <property type="entry name" value="NAD(P)-binding Rossmann-fold domains"/>
    <property type="match status" value="1"/>
</dbReference>
<name>A0AAD5TNL4_9FUNG</name>
<sequence length="308" mass="32891">MVLLPSSNRKIYAECHERNEKVSLKGKNAVVVGGTGGIGLAIAARLASLGANIVIVGRNEGVAASIAPQPGATKTFIRCDVSLQANIRLSAAEIQAVPSIASSGIDCLVLVCGKTMNERVLTSEGRETFMAITFWARMLFTQILLPEVAKGDGVVMNVHGGGQDAKDMKPIDVNDFDLKNISFSFLNAARFSRIATDGMFQEFAARNAVSNVRFIHAFPGMVKTAGYNDCPLTIRSVIYILGPLMWTASASESADVMVDVMLKPRPTEGSTFEVWNNLGKEGAAAGWVRTDPNASKSVYDAAAKIANF</sequence>
<dbReference type="AlphaFoldDB" id="A0AAD5TNL4"/>
<dbReference type="EMBL" id="JADGJQ010000011">
    <property type="protein sequence ID" value="KAJ3181725.1"/>
    <property type="molecule type" value="Genomic_DNA"/>
</dbReference>
<protein>
    <recommendedName>
        <fullName evidence="4">NAD(P)-binding protein</fullName>
    </recommendedName>
</protein>
<dbReference type="InterPro" id="IPR036291">
    <property type="entry name" value="NAD(P)-bd_dom_sf"/>
</dbReference>
<dbReference type="Pfam" id="PF00106">
    <property type="entry name" value="adh_short"/>
    <property type="match status" value="1"/>
</dbReference>
<dbReference type="Proteomes" id="UP001212152">
    <property type="component" value="Unassembled WGS sequence"/>
</dbReference>
<reference evidence="2" key="1">
    <citation type="submission" date="2020-05" db="EMBL/GenBank/DDBJ databases">
        <title>Phylogenomic resolution of chytrid fungi.</title>
        <authorList>
            <person name="Stajich J.E."/>
            <person name="Amses K."/>
            <person name="Simmons R."/>
            <person name="Seto K."/>
            <person name="Myers J."/>
            <person name="Bonds A."/>
            <person name="Quandt C.A."/>
            <person name="Barry K."/>
            <person name="Liu P."/>
            <person name="Grigoriev I."/>
            <person name="Longcore J.E."/>
            <person name="James T.Y."/>
        </authorList>
    </citation>
    <scope>NUCLEOTIDE SEQUENCE</scope>
    <source>
        <strain evidence="2">JEL0379</strain>
    </source>
</reference>
<evidence type="ECO:0000313" key="3">
    <source>
        <dbReference type="Proteomes" id="UP001212152"/>
    </source>
</evidence>
<dbReference type="GO" id="GO:0016491">
    <property type="term" value="F:oxidoreductase activity"/>
    <property type="evidence" value="ECO:0007669"/>
    <property type="project" value="UniProtKB-KW"/>
</dbReference>
<gene>
    <name evidence="2" type="ORF">HDU87_000743</name>
</gene>
<dbReference type="PANTHER" id="PTHR47534:SF3">
    <property type="entry name" value="ALCOHOL DEHYDROGENASE-LIKE C-TERMINAL DOMAIN-CONTAINING PROTEIN"/>
    <property type="match status" value="1"/>
</dbReference>
<dbReference type="Gene3D" id="3.40.50.720">
    <property type="entry name" value="NAD(P)-binding Rossmann-like Domain"/>
    <property type="match status" value="1"/>
</dbReference>
<evidence type="ECO:0000313" key="2">
    <source>
        <dbReference type="EMBL" id="KAJ3181725.1"/>
    </source>
</evidence>
<evidence type="ECO:0000256" key="1">
    <source>
        <dbReference type="ARBA" id="ARBA00023002"/>
    </source>
</evidence>
<evidence type="ECO:0008006" key="4">
    <source>
        <dbReference type="Google" id="ProtNLM"/>
    </source>
</evidence>
<accession>A0AAD5TNL4</accession>
<comment type="caution">
    <text evidence="2">The sequence shown here is derived from an EMBL/GenBank/DDBJ whole genome shotgun (WGS) entry which is preliminary data.</text>
</comment>
<keyword evidence="1" id="KW-0560">Oxidoreductase</keyword>
<proteinExistence type="predicted"/>